<evidence type="ECO:0000256" key="6">
    <source>
        <dbReference type="PIRSR" id="PIRSR000429-1"/>
    </source>
</evidence>
<gene>
    <name evidence="10" type="ORF">P43SY_008020</name>
</gene>
<dbReference type="GO" id="GO:0005739">
    <property type="term" value="C:mitochondrion"/>
    <property type="evidence" value="ECO:0007669"/>
    <property type="project" value="TreeGrafter"/>
</dbReference>
<dbReference type="SUPFAM" id="SSF53901">
    <property type="entry name" value="Thiolase-like"/>
    <property type="match status" value="2"/>
</dbReference>
<dbReference type="GO" id="GO:0006635">
    <property type="term" value="P:fatty acid beta-oxidation"/>
    <property type="evidence" value="ECO:0007669"/>
    <property type="project" value="TreeGrafter"/>
</dbReference>
<keyword evidence="5 7" id="KW-0012">Acyltransferase</keyword>
<dbReference type="GO" id="GO:0003985">
    <property type="term" value="F:acetyl-CoA C-acetyltransferase activity"/>
    <property type="evidence" value="ECO:0007669"/>
    <property type="project" value="TreeGrafter"/>
</dbReference>
<evidence type="ECO:0000256" key="5">
    <source>
        <dbReference type="ARBA" id="ARBA00023315"/>
    </source>
</evidence>
<dbReference type="Pfam" id="PF00108">
    <property type="entry name" value="Thiolase_N"/>
    <property type="match status" value="1"/>
</dbReference>
<dbReference type="AlphaFoldDB" id="A0AAD5M9R9"/>
<evidence type="ECO:0000259" key="8">
    <source>
        <dbReference type="Pfam" id="PF00108"/>
    </source>
</evidence>
<dbReference type="Gene3D" id="3.40.47.10">
    <property type="match status" value="1"/>
</dbReference>
<evidence type="ECO:0000259" key="9">
    <source>
        <dbReference type="Pfam" id="PF02803"/>
    </source>
</evidence>
<feature type="domain" description="Thiolase N-terminal" evidence="8">
    <location>
        <begin position="20"/>
        <end position="285"/>
    </location>
</feature>
<comment type="caution">
    <text evidence="10">The sequence shown here is derived from an EMBL/GenBank/DDBJ whole genome shotgun (WGS) entry which is preliminary data.</text>
</comment>
<name>A0AAD5M9R9_PYTIN</name>
<dbReference type="PANTHER" id="PTHR18919:SF156">
    <property type="entry name" value="ACETYL-COA ACETYLTRANSFERASE, MITOCHONDRIAL"/>
    <property type="match status" value="1"/>
</dbReference>
<accession>A0AAD5M9R9</accession>
<dbReference type="GO" id="GO:0046872">
    <property type="term" value="F:metal ion binding"/>
    <property type="evidence" value="ECO:0007669"/>
    <property type="project" value="UniProtKB-KW"/>
</dbReference>
<feature type="domain" description="Thiolase C-terminal" evidence="9">
    <location>
        <begin position="297"/>
        <end position="417"/>
    </location>
</feature>
<keyword evidence="3" id="KW-0479">Metal-binding</keyword>
<feature type="active site" description="Proton acceptor" evidence="6">
    <location>
        <position position="404"/>
    </location>
</feature>
<dbReference type="InterPro" id="IPR020615">
    <property type="entry name" value="Thiolase_acyl_enz_int_AS"/>
</dbReference>
<evidence type="ECO:0000256" key="1">
    <source>
        <dbReference type="ARBA" id="ARBA00010982"/>
    </source>
</evidence>
<evidence type="ECO:0000256" key="4">
    <source>
        <dbReference type="ARBA" id="ARBA00022958"/>
    </source>
</evidence>
<dbReference type="InterPro" id="IPR002155">
    <property type="entry name" value="Thiolase"/>
</dbReference>
<evidence type="ECO:0000313" key="10">
    <source>
        <dbReference type="EMBL" id="KAJ0407245.1"/>
    </source>
</evidence>
<comment type="similarity">
    <text evidence="1 7">Belongs to the thiolase-like superfamily. Thiolase family.</text>
</comment>
<dbReference type="InterPro" id="IPR020617">
    <property type="entry name" value="Thiolase_C"/>
</dbReference>
<dbReference type="InterPro" id="IPR016039">
    <property type="entry name" value="Thiolase-like"/>
</dbReference>
<dbReference type="PROSITE" id="PS00098">
    <property type="entry name" value="THIOLASE_1"/>
    <property type="match status" value="1"/>
</dbReference>
<dbReference type="EMBL" id="JAKCXM010000023">
    <property type="protein sequence ID" value="KAJ0407245.1"/>
    <property type="molecule type" value="Genomic_DNA"/>
</dbReference>
<dbReference type="PANTHER" id="PTHR18919">
    <property type="entry name" value="ACETYL-COA C-ACYLTRANSFERASE"/>
    <property type="match status" value="1"/>
</dbReference>
<evidence type="ECO:0000313" key="11">
    <source>
        <dbReference type="Proteomes" id="UP001209570"/>
    </source>
</evidence>
<dbReference type="PROSITE" id="PS00737">
    <property type="entry name" value="THIOLASE_2"/>
    <property type="match status" value="1"/>
</dbReference>
<dbReference type="Proteomes" id="UP001209570">
    <property type="component" value="Unassembled WGS sequence"/>
</dbReference>
<dbReference type="PIRSF" id="PIRSF000429">
    <property type="entry name" value="Ac-CoA_Ac_transf"/>
    <property type="match status" value="1"/>
</dbReference>
<evidence type="ECO:0008006" key="12">
    <source>
        <dbReference type="Google" id="ProtNLM"/>
    </source>
</evidence>
<dbReference type="InterPro" id="IPR020613">
    <property type="entry name" value="Thiolase_CS"/>
</dbReference>
<reference evidence="10" key="1">
    <citation type="submission" date="2021-12" db="EMBL/GenBank/DDBJ databases">
        <title>Prjna785345.</title>
        <authorList>
            <person name="Rujirawat T."/>
            <person name="Krajaejun T."/>
        </authorList>
    </citation>
    <scope>NUCLEOTIDE SEQUENCE</scope>
    <source>
        <strain evidence="10">Pi057C3</strain>
    </source>
</reference>
<dbReference type="Pfam" id="PF02803">
    <property type="entry name" value="Thiolase_C"/>
    <property type="match status" value="1"/>
</dbReference>
<dbReference type="CDD" id="cd00751">
    <property type="entry name" value="thiolase"/>
    <property type="match status" value="1"/>
</dbReference>
<feature type="active site" description="Proton acceptor" evidence="6">
    <location>
        <position position="374"/>
    </location>
</feature>
<evidence type="ECO:0000256" key="7">
    <source>
        <dbReference type="RuleBase" id="RU003557"/>
    </source>
</evidence>
<keyword evidence="2 7" id="KW-0808">Transferase</keyword>
<keyword evidence="11" id="KW-1185">Reference proteome</keyword>
<dbReference type="InterPro" id="IPR020616">
    <property type="entry name" value="Thiolase_N"/>
</dbReference>
<protein>
    <recommendedName>
        <fullName evidence="12">Acetyl-CoA acetyltransferase</fullName>
    </recommendedName>
</protein>
<sequence length="419" mass="42833">MASSPKKQRLSRSPAPRDACIVAVARTPCGSFQGKLASLSAPQLAGVAIRAAVDRAGISPAQVEELIVGHVLSAGVGQSPAKQAARHAGLPVSVPCSSVNKVCASGMKAVMFGAQSIQLGLRDVVVVGGMESMTQAPHMSTKARGGARFGELVFCDAIQRDGLFDADENVPMGDLAERCALQYGISRAAQDAYAAESYRRARQATRDGKFQREIAPVELPATRSSPAVTVSEDEEVVARDVTLETLAKLRTCFTAPPEAPAGATVTPGNASPINDGAAALVLMSRAKAEALGVAGRVLAVVRGFGDAEQDASAFTTSPSLAIPAALRHAQLSASDVDFFEINEAFSVVALANAQLLGLDLATVNVYGGAVAIGHPLGCSGARIVATLCSVLQQEGGRVGCAAVCNGGGGASAVVLEREC</sequence>
<evidence type="ECO:0000256" key="3">
    <source>
        <dbReference type="ARBA" id="ARBA00022723"/>
    </source>
</evidence>
<keyword evidence="4" id="KW-0630">Potassium</keyword>
<dbReference type="NCBIfam" id="TIGR01930">
    <property type="entry name" value="AcCoA-C-Actrans"/>
    <property type="match status" value="1"/>
</dbReference>
<feature type="active site" description="Acyl-thioester intermediate" evidence="6">
    <location>
        <position position="103"/>
    </location>
</feature>
<evidence type="ECO:0000256" key="2">
    <source>
        <dbReference type="ARBA" id="ARBA00022679"/>
    </source>
</evidence>
<organism evidence="10 11">
    <name type="scientific">Pythium insidiosum</name>
    <name type="common">Pythiosis disease agent</name>
    <dbReference type="NCBI Taxonomy" id="114742"/>
    <lineage>
        <taxon>Eukaryota</taxon>
        <taxon>Sar</taxon>
        <taxon>Stramenopiles</taxon>
        <taxon>Oomycota</taxon>
        <taxon>Peronosporomycetes</taxon>
        <taxon>Pythiales</taxon>
        <taxon>Pythiaceae</taxon>
        <taxon>Pythium</taxon>
    </lineage>
</organism>
<proteinExistence type="inferred from homology"/>